<proteinExistence type="predicted"/>
<gene>
    <name evidence="2" type="ORF">NDU88_003050</name>
</gene>
<organism evidence="2 3">
    <name type="scientific">Pleurodeles waltl</name>
    <name type="common">Iberian ribbed newt</name>
    <dbReference type="NCBI Taxonomy" id="8319"/>
    <lineage>
        <taxon>Eukaryota</taxon>
        <taxon>Metazoa</taxon>
        <taxon>Chordata</taxon>
        <taxon>Craniata</taxon>
        <taxon>Vertebrata</taxon>
        <taxon>Euteleostomi</taxon>
        <taxon>Amphibia</taxon>
        <taxon>Batrachia</taxon>
        <taxon>Caudata</taxon>
        <taxon>Salamandroidea</taxon>
        <taxon>Salamandridae</taxon>
        <taxon>Pleurodelinae</taxon>
        <taxon>Pleurodeles</taxon>
    </lineage>
</organism>
<feature type="region of interest" description="Disordered" evidence="1">
    <location>
        <begin position="16"/>
        <end position="66"/>
    </location>
</feature>
<dbReference type="EMBL" id="JANPWB010000007">
    <property type="protein sequence ID" value="KAJ1171180.1"/>
    <property type="molecule type" value="Genomic_DNA"/>
</dbReference>
<accession>A0AAV7T4L6</accession>
<sequence length="66" mass="7471">MVSGFWELGVVPGRYRQENRRTSRSVDSGNSGWFQGGTGKKTEERHGKYRDISGVFSLHRKQGKGK</sequence>
<evidence type="ECO:0000313" key="2">
    <source>
        <dbReference type="EMBL" id="KAJ1171180.1"/>
    </source>
</evidence>
<keyword evidence="3" id="KW-1185">Reference proteome</keyword>
<evidence type="ECO:0000256" key="1">
    <source>
        <dbReference type="SAM" id="MobiDB-lite"/>
    </source>
</evidence>
<protein>
    <submittedName>
        <fullName evidence="2">Uncharacterized protein</fullName>
    </submittedName>
</protein>
<name>A0AAV7T4L6_PLEWA</name>
<reference evidence="2" key="1">
    <citation type="journal article" date="2022" name="bioRxiv">
        <title>Sequencing and chromosome-scale assembly of the giantPleurodeles waltlgenome.</title>
        <authorList>
            <person name="Brown T."/>
            <person name="Elewa A."/>
            <person name="Iarovenko S."/>
            <person name="Subramanian E."/>
            <person name="Araus A.J."/>
            <person name="Petzold A."/>
            <person name="Susuki M."/>
            <person name="Suzuki K.-i.T."/>
            <person name="Hayashi T."/>
            <person name="Toyoda A."/>
            <person name="Oliveira C."/>
            <person name="Osipova E."/>
            <person name="Leigh N.D."/>
            <person name="Simon A."/>
            <person name="Yun M.H."/>
        </authorList>
    </citation>
    <scope>NUCLEOTIDE SEQUENCE</scope>
    <source>
        <strain evidence="2">20211129_DDA</strain>
        <tissue evidence="2">Liver</tissue>
    </source>
</reference>
<comment type="caution">
    <text evidence="2">The sequence shown here is derived from an EMBL/GenBank/DDBJ whole genome shotgun (WGS) entry which is preliminary data.</text>
</comment>
<feature type="compositionally biased region" description="Basic and acidic residues" evidence="1">
    <location>
        <begin position="40"/>
        <end position="51"/>
    </location>
</feature>
<dbReference type="Proteomes" id="UP001066276">
    <property type="component" value="Chromosome 4_1"/>
</dbReference>
<evidence type="ECO:0000313" key="3">
    <source>
        <dbReference type="Proteomes" id="UP001066276"/>
    </source>
</evidence>
<dbReference type="AlphaFoldDB" id="A0AAV7T4L6"/>